<dbReference type="eggNOG" id="ENOG502QTAT">
    <property type="taxonomic scope" value="Eukaryota"/>
</dbReference>
<protein>
    <submittedName>
        <fullName evidence="5">Putative glycosyltransferase family 2 protein</fullName>
    </submittedName>
</protein>
<dbReference type="OrthoDB" id="38531at2759"/>
<feature type="transmembrane region" description="Helical" evidence="2">
    <location>
        <begin position="771"/>
        <end position="793"/>
    </location>
</feature>
<dbReference type="Gene3D" id="3.90.550.10">
    <property type="entry name" value="Spore Coat Polysaccharide Biosynthesis Protein SpsA, Chain A"/>
    <property type="match status" value="1"/>
</dbReference>
<feature type="transmembrane region" description="Helical" evidence="2">
    <location>
        <begin position="854"/>
        <end position="874"/>
    </location>
</feature>
<evidence type="ECO:0000256" key="2">
    <source>
        <dbReference type="SAM" id="Phobius"/>
    </source>
</evidence>
<dbReference type="Proteomes" id="UP000014074">
    <property type="component" value="Unassembled WGS sequence"/>
</dbReference>
<feature type="transmembrane region" description="Helical" evidence="2">
    <location>
        <begin position="729"/>
        <end position="750"/>
    </location>
</feature>
<name>R8BK49_PHAM7</name>
<feature type="transmembrane region" description="Helical" evidence="2">
    <location>
        <begin position="824"/>
        <end position="842"/>
    </location>
</feature>
<dbReference type="EMBL" id="KB933141">
    <property type="protein sequence ID" value="EON99659.1"/>
    <property type="molecule type" value="Genomic_DNA"/>
</dbReference>
<dbReference type="RefSeq" id="XP_007915550.1">
    <property type="nucleotide sequence ID" value="XM_007917359.1"/>
</dbReference>
<evidence type="ECO:0000259" key="4">
    <source>
        <dbReference type="Pfam" id="PF25550"/>
    </source>
</evidence>
<dbReference type="KEGG" id="tmn:UCRPA7_4808"/>
<evidence type="ECO:0000256" key="1">
    <source>
        <dbReference type="SAM" id="MobiDB-lite"/>
    </source>
</evidence>
<keyword evidence="5" id="KW-0808">Transferase</keyword>
<reference evidence="6" key="1">
    <citation type="journal article" date="2013" name="Genome Announc.">
        <title>Draft genome sequence of the ascomycete Phaeoacremonium aleophilum strain UCR-PA7, a causal agent of the esca disease complex in grapevines.</title>
        <authorList>
            <person name="Blanco-Ulate B."/>
            <person name="Rolshausen P."/>
            <person name="Cantu D."/>
        </authorList>
    </citation>
    <scope>NUCLEOTIDE SEQUENCE [LARGE SCALE GENOMIC DNA]</scope>
    <source>
        <strain evidence="6">UCR-PA7</strain>
    </source>
</reference>
<evidence type="ECO:0000259" key="3">
    <source>
        <dbReference type="Pfam" id="PF13632"/>
    </source>
</evidence>
<proteinExistence type="predicted"/>
<dbReference type="PANTHER" id="PTHR35408">
    <property type="entry name" value="CHROMOSOME 15, WHOLE GENOME SHOTGUN SEQUENCE"/>
    <property type="match status" value="1"/>
</dbReference>
<organism evidence="5 6">
    <name type="scientific">Phaeoacremonium minimum (strain UCR-PA7)</name>
    <name type="common">Esca disease fungus</name>
    <name type="synonym">Togninia minima</name>
    <dbReference type="NCBI Taxonomy" id="1286976"/>
    <lineage>
        <taxon>Eukaryota</taxon>
        <taxon>Fungi</taxon>
        <taxon>Dikarya</taxon>
        <taxon>Ascomycota</taxon>
        <taxon>Pezizomycotina</taxon>
        <taxon>Sordariomycetes</taxon>
        <taxon>Sordariomycetidae</taxon>
        <taxon>Togniniales</taxon>
        <taxon>Togniniaceae</taxon>
        <taxon>Phaeoacremonium</taxon>
    </lineage>
</organism>
<dbReference type="HOGENOM" id="CLU_008220_0_0_1"/>
<feature type="compositionally biased region" description="Polar residues" evidence="1">
    <location>
        <begin position="56"/>
        <end position="68"/>
    </location>
</feature>
<dbReference type="InterPro" id="IPR001173">
    <property type="entry name" value="Glyco_trans_2-like"/>
</dbReference>
<keyword evidence="2" id="KW-0812">Transmembrane</keyword>
<feature type="domain" description="Glycosyltransferase 2-like" evidence="3">
    <location>
        <begin position="500"/>
        <end position="712"/>
    </location>
</feature>
<keyword evidence="6" id="KW-1185">Reference proteome</keyword>
<evidence type="ECO:0000313" key="5">
    <source>
        <dbReference type="EMBL" id="EON99659.1"/>
    </source>
</evidence>
<dbReference type="AlphaFoldDB" id="R8BK49"/>
<gene>
    <name evidence="5" type="ORF">UCRPA7_4808</name>
</gene>
<dbReference type="Pfam" id="PF13632">
    <property type="entry name" value="Glyco_trans_2_3"/>
    <property type="match status" value="1"/>
</dbReference>
<dbReference type="SUPFAM" id="SSF53448">
    <property type="entry name" value="Nucleotide-diphospho-sugar transferases"/>
    <property type="match status" value="1"/>
</dbReference>
<keyword evidence="2" id="KW-1133">Transmembrane helix</keyword>
<dbReference type="PANTHER" id="PTHR35408:SF3">
    <property type="entry name" value="GLYCOSYLTRANSFERASE 2-LIKE DOMAIN-CONTAINING PROTEIN"/>
    <property type="match status" value="1"/>
</dbReference>
<feature type="domain" description="DUF7928" evidence="4">
    <location>
        <begin position="78"/>
        <end position="232"/>
    </location>
</feature>
<dbReference type="GO" id="GO:0016740">
    <property type="term" value="F:transferase activity"/>
    <property type="evidence" value="ECO:0007669"/>
    <property type="project" value="UniProtKB-KW"/>
</dbReference>
<feature type="transmembrane region" description="Helical" evidence="2">
    <location>
        <begin position="263"/>
        <end position="284"/>
    </location>
</feature>
<dbReference type="GeneID" id="19325297"/>
<feature type="region of interest" description="Disordered" evidence="1">
    <location>
        <begin position="1"/>
        <end position="68"/>
    </location>
</feature>
<feature type="transmembrane region" description="Helical" evidence="2">
    <location>
        <begin position="296"/>
        <end position="325"/>
    </location>
</feature>
<feature type="transmembrane region" description="Helical" evidence="2">
    <location>
        <begin position="690"/>
        <end position="717"/>
    </location>
</feature>
<keyword evidence="2" id="KW-0472">Membrane</keyword>
<sequence>MGIGSYFKAEKPAASADAGKAVAPRNQSALSEKPPSDRTSANDLELHPPTPRFGNSRPQSLSGRSVRSNGSSMFLDDIKHEVMVNYLYQQQCSHLWVSDGSGEIEGVLLRKSRGQYMACPPQLGNSPFALACAALNVQCAMTVNSRVIKTFLQWSPEAVDVPLMNGLRVQILPTIDDLPRARKHQFAAFVASEGLLVVWDDDALHLVQRAKAIESELMELVWRAGNDEDDDEKGGATVGEVEIDEESGEIKPEKRPVHLQNTVLVSITLALVTVSLGAAFRQLAIEVSVDNDFIRLALVALFPVQIFFTLFFAQVIVGCLAQIFGPIRQLTINSKFYSAKTPPRLQTAHLPHVTVQCPVYKEGLGGVIAPTVKSIKQAMSTYELQGGSANMFVNDDGLQLISEEERRARIEFYADHSIGWVARPKHGENGFLRRGKFKKASNMNFALMISCKVEDKLALINRTPDWSQHDEAQAYERALKEVLEEDGRAWADGNIRVGDYILIIDSDTRVPADCLLDAVSEMEQSPDVGIMQFSSGVMQVVHTYFENGITFFTNLIYSAIRYTVSNGDVAPFVGHNAVLRWSAIQQVSYEDEDGYEKFWSESHVSEDFDMSLRLQCSGYIIRLAAWAGEGFKEGVSLTVYDELARWEKYAYGCNELLFHPIRKWIYKGPFTPLFRRFLFSNIRFTSKVTVISYIGTYYAIGAAWIMTTVNYFLMGWFNGYLDKYYVDSWQVWFSIIIVFNGLGNIALAVMRYRVGERNILYALFENFKWTFMLAIFLGGLSLHVSQALLAHMFEIDMTWGATSKEAEFSNFFIEVPKVLKKFKFSMLFSAIFIAGMIILAVAPFVPHDWRITDFVAILPMATVTASHMLLPIVLNPALMTFSW</sequence>
<accession>R8BK49</accession>
<dbReference type="InterPro" id="IPR029044">
    <property type="entry name" value="Nucleotide-diphossugar_trans"/>
</dbReference>
<dbReference type="InterPro" id="IPR057688">
    <property type="entry name" value="DUF7928"/>
</dbReference>
<dbReference type="Pfam" id="PF25550">
    <property type="entry name" value="DUF7928"/>
    <property type="match status" value="1"/>
</dbReference>
<evidence type="ECO:0000313" key="6">
    <source>
        <dbReference type="Proteomes" id="UP000014074"/>
    </source>
</evidence>